<dbReference type="PANTHER" id="PTHR44757:SF2">
    <property type="entry name" value="BIOFILM ARCHITECTURE MAINTENANCE PROTEIN MBAA"/>
    <property type="match status" value="1"/>
</dbReference>
<dbReference type="NCBIfam" id="TIGR00254">
    <property type="entry name" value="GGDEF"/>
    <property type="match status" value="1"/>
</dbReference>
<gene>
    <name evidence="4" type="ORF">PR018_19595</name>
</gene>
<reference evidence="4 5" key="1">
    <citation type="journal article" date="2019" name="Phytopathology">
        <title>A Novel Group of Rhizobium tumorigenes-Like Agrobacteria Associated with Crown Gall Disease of Rhododendron and Blueberry.</title>
        <authorList>
            <person name="Kuzmanovic N."/>
            <person name="Behrens P."/>
            <person name="Idczak E."/>
            <person name="Wagner S."/>
            <person name="Gotz M."/>
            <person name="Sproer C."/>
            <person name="Bunk B."/>
            <person name="Overmann J."/>
            <person name="Smalla K."/>
        </authorList>
    </citation>
    <scope>NUCLEOTIDE SEQUENCE [LARGE SCALE GENOMIC DNA]</scope>
    <source>
        <strain evidence="5">rho-6.2</strain>
    </source>
</reference>
<sequence length="765" mass="82783">MLGNSIQNLFTYRVTRTSSGSILILLAVSALGILALVFLAAVWAGSESDAAALDRQRQLVTGRLSDQVTRVSQEMQLIGAGYASFLIGDTVLAKGDTGLPSEGRKPASAETFGRIATTAFGFNAAFLTTAKGELALTSDPEATRRFKWVRPLLQPLVVDLEKRLVQHDPLTASGRVGLMRLEGRPSVVGVIPVVSSTTARDEEGEHLYLLVVRFLDGVTLDTLSREQGLAGARYARSADQDSTEVAFEIDATATGEPIGFIIWKPDLPGSRVLGRLIPVLSIAGLIIAGSFFALMGRLRGSLNELSASEHHAKHLSLHDVLTGLPNRALFTSRFEACLASMKADRSTAVIALIDLDRFKQVNDTYGHATGDELLLAVVARISNLITSSDTLARVGGDEFALLMPKRGGDADHQIVFCEKIIRALSDPFQLRGGDIVVRVGGSIGVTTFDDDRQTLDEFLRRADVALYQAKTAGRGRAVAYDHSMDSIVEAREALKRDLRLVLEGSSSASVESGRPDIDKGNLEVYFQGVYRSDQICELSSAEALVRWNHPTHGLLTPDKFISIAEEAGIINQLGAWVLREAAEAASNWPTEISIAVNVSPSQMRHPEFDRHVLEILAVTGLSPSRLELELTEATLFNINENALAALTRLRAHGVRIALDDFGTGFSSLSHVIQFNIDRIKIDRSFVRLLGTRAEGAAIISAIVGLSRTLGKETTAEGVETQGQRDFLIAVGCTDLQGFLFSRPEPLSDFRSRIIHPIHKVAAPLG</sequence>
<dbReference type="PANTHER" id="PTHR44757">
    <property type="entry name" value="DIGUANYLATE CYCLASE DGCP"/>
    <property type="match status" value="1"/>
</dbReference>
<evidence type="ECO:0000259" key="2">
    <source>
        <dbReference type="PROSITE" id="PS50883"/>
    </source>
</evidence>
<dbReference type="Pfam" id="PF00563">
    <property type="entry name" value="EAL"/>
    <property type="match status" value="1"/>
</dbReference>
<dbReference type="Pfam" id="PF00990">
    <property type="entry name" value="GGDEF"/>
    <property type="match status" value="1"/>
</dbReference>
<dbReference type="Proteomes" id="UP000318939">
    <property type="component" value="Plasmid unnamed1"/>
</dbReference>
<dbReference type="InterPro" id="IPR043128">
    <property type="entry name" value="Rev_trsase/Diguanyl_cyclase"/>
</dbReference>
<evidence type="ECO:0000256" key="1">
    <source>
        <dbReference type="SAM" id="Phobius"/>
    </source>
</evidence>
<dbReference type="InterPro" id="IPR001633">
    <property type="entry name" value="EAL_dom"/>
</dbReference>
<dbReference type="SMART" id="SM00267">
    <property type="entry name" value="GGDEF"/>
    <property type="match status" value="1"/>
</dbReference>
<dbReference type="EMBL" id="CP117268">
    <property type="protein sequence ID" value="WFS25766.1"/>
    <property type="molecule type" value="Genomic_DNA"/>
</dbReference>
<dbReference type="InterPro" id="IPR035919">
    <property type="entry name" value="EAL_sf"/>
</dbReference>
<dbReference type="RefSeq" id="WP_142831728.1">
    <property type="nucleotide sequence ID" value="NZ_CP117268.1"/>
</dbReference>
<dbReference type="SMART" id="SM00052">
    <property type="entry name" value="EAL"/>
    <property type="match status" value="1"/>
</dbReference>
<organism evidence="4 5">
    <name type="scientific">Rhizobium rhododendri</name>
    <dbReference type="NCBI Taxonomy" id="2506430"/>
    <lineage>
        <taxon>Bacteria</taxon>
        <taxon>Pseudomonadati</taxon>
        <taxon>Pseudomonadota</taxon>
        <taxon>Alphaproteobacteria</taxon>
        <taxon>Hyphomicrobiales</taxon>
        <taxon>Rhizobiaceae</taxon>
        <taxon>Rhizobium/Agrobacterium group</taxon>
        <taxon>Rhizobium</taxon>
    </lineage>
</organism>
<dbReference type="InterPro" id="IPR007892">
    <property type="entry name" value="CHASE4"/>
</dbReference>
<dbReference type="CDD" id="cd01948">
    <property type="entry name" value="EAL"/>
    <property type="match status" value="1"/>
</dbReference>
<evidence type="ECO:0000313" key="4">
    <source>
        <dbReference type="EMBL" id="WFS25766.1"/>
    </source>
</evidence>
<keyword evidence="4" id="KW-0614">Plasmid</keyword>
<evidence type="ECO:0000259" key="3">
    <source>
        <dbReference type="PROSITE" id="PS50887"/>
    </source>
</evidence>
<dbReference type="PROSITE" id="PS50887">
    <property type="entry name" value="GGDEF"/>
    <property type="match status" value="1"/>
</dbReference>
<protein>
    <submittedName>
        <fullName evidence="4">EAL domain-containing protein</fullName>
    </submittedName>
</protein>
<dbReference type="Pfam" id="PF05228">
    <property type="entry name" value="CHASE4"/>
    <property type="match status" value="1"/>
</dbReference>
<reference evidence="4 5" key="2">
    <citation type="journal article" date="2023" name="MicrobiologyOpen">
        <title>Genomics of the tumorigenes clade of the family Rhizobiaceae and description of Rhizobium rhododendri sp. nov.</title>
        <authorList>
            <person name="Kuzmanovic N."/>
            <person name="diCenzo G.C."/>
            <person name="Bunk B."/>
            <person name="Sproeer C."/>
            <person name="Fruehling A."/>
            <person name="Neumann-Schaal M."/>
            <person name="Overmann J."/>
            <person name="Smalla K."/>
        </authorList>
    </citation>
    <scope>NUCLEOTIDE SEQUENCE [LARGE SCALE GENOMIC DNA]</scope>
    <source>
        <strain evidence="5">rho-6.2</strain>
        <plasmid evidence="4 5">unnamed1</plasmid>
    </source>
</reference>
<proteinExistence type="predicted"/>
<dbReference type="Gene3D" id="3.30.70.270">
    <property type="match status" value="1"/>
</dbReference>
<keyword evidence="5" id="KW-1185">Reference proteome</keyword>
<keyword evidence="1" id="KW-0472">Membrane</keyword>
<dbReference type="InterPro" id="IPR029787">
    <property type="entry name" value="Nucleotide_cyclase"/>
</dbReference>
<feature type="domain" description="GGDEF" evidence="3">
    <location>
        <begin position="346"/>
        <end position="482"/>
    </location>
</feature>
<dbReference type="CDD" id="cd01949">
    <property type="entry name" value="GGDEF"/>
    <property type="match status" value="1"/>
</dbReference>
<dbReference type="InterPro" id="IPR052155">
    <property type="entry name" value="Biofilm_reg_signaling"/>
</dbReference>
<keyword evidence="1" id="KW-1133">Transmembrane helix</keyword>
<feature type="transmembrane region" description="Helical" evidence="1">
    <location>
        <begin position="20"/>
        <end position="45"/>
    </location>
</feature>
<dbReference type="InterPro" id="IPR000160">
    <property type="entry name" value="GGDEF_dom"/>
</dbReference>
<feature type="domain" description="EAL" evidence="2">
    <location>
        <begin position="499"/>
        <end position="757"/>
    </location>
</feature>
<evidence type="ECO:0000313" key="5">
    <source>
        <dbReference type="Proteomes" id="UP000318939"/>
    </source>
</evidence>
<geneLocation type="plasmid" evidence="4 5">
    <name>unnamed1</name>
</geneLocation>
<name>A0ABY8IR26_9HYPH</name>
<dbReference type="SUPFAM" id="SSF141868">
    <property type="entry name" value="EAL domain-like"/>
    <property type="match status" value="1"/>
</dbReference>
<dbReference type="PROSITE" id="PS50883">
    <property type="entry name" value="EAL"/>
    <property type="match status" value="1"/>
</dbReference>
<accession>A0ABY8IR26</accession>
<dbReference type="Gene3D" id="3.20.20.450">
    <property type="entry name" value="EAL domain"/>
    <property type="match status" value="1"/>
</dbReference>
<dbReference type="SUPFAM" id="SSF55073">
    <property type="entry name" value="Nucleotide cyclase"/>
    <property type="match status" value="1"/>
</dbReference>
<keyword evidence="1" id="KW-0812">Transmembrane</keyword>